<gene>
    <name evidence="14" type="primary">WBGene00116554</name>
</gene>
<comment type="subcellular location">
    <subcellularLocation>
        <location evidence="4">Endoplasmic reticulum membrane</location>
        <topology evidence="4">Peripheral membrane protein</topology>
    </subcellularLocation>
    <subcellularLocation>
        <location evidence="3">Microsome membrane</location>
        <topology evidence="3">Peripheral membrane protein</topology>
    </subcellularLocation>
</comment>
<dbReference type="Gene3D" id="1.10.630.10">
    <property type="entry name" value="Cytochrome P450"/>
    <property type="match status" value="2"/>
</dbReference>
<keyword evidence="8" id="KW-0256">Endoplasmic reticulum</keyword>
<evidence type="ECO:0000256" key="7">
    <source>
        <dbReference type="ARBA" id="ARBA00022723"/>
    </source>
</evidence>
<evidence type="ECO:0000256" key="3">
    <source>
        <dbReference type="ARBA" id="ARBA00004174"/>
    </source>
</evidence>
<evidence type="ECO:0000256" key="5">
    <source>
        <dbReference type="ARBA" id="ARBA00010617"/>
    </source>
</evidence>
<evidence type="ECO:0000256" key="12">
    <source>
        <dbReference type="ARBA" id="ARBA00023033"/>
    </source>
</evidence>
<evidence type="ECO:0000313" key="14">
    <source>
        <dbReference type="EnsemblMetazoa" id="PPA27000.1"/>
    </source>
</evidence>
<evidence type="ECO:0000256" key="2">
    <source>
        <dbReference type="ARBA" id="ARBA00003690"/>
    </source>
</evidence>
<dbReference type="GO" id="GO:0005789">
    <property type="term" value="C:endoplasmic reticulum membrane"/>
    <property type="evidence" value="ECO:0007669"/>
    <property type="project" value="UniProtKB-SubCell"/>
</dbReference>
<dbReference type="PANTHER" id="PTHR24291:SF146">
    <property type="entry name" value="CYTOCHROME P450"/>
    <property type="match status" value="1"/>
</dbReference>
<dbReference type="InterPro" id="IPR036396">
    <property type="entry name" value="Cyt_P450_sf"/>
</dbReference>
<keyword evidence="11" id="KW-0408">Iron</keyword>
<keyword evidence="6" id="KW-0349">Heme</keyword>
<protein>
    <recommendedName>
        <fullName evidence="16">Cytochrome P450</fullName>
    </recommendedName>
</protein>
<dbReference type="InterPro" id="IPR001128">
    <property type="entry name" value="Cyt_P450"/>
</dbReference>
<dbReference type="InterPro" id="IPR002347">
    <property type="entry name" value="SDR_fam"/>
</dbReference>
<evidence type="ECO:0000256" key="11">
    <source>
        <dbReference type="ARBA" id="ARBA00023004"/>
    </source>
</evidence>
<dbReference type="InterPro" id="IPR036291">
    <property type="entry name" value="NAD(P)-bd_dom_sf"/>
</dbReference>
<keyword evidence="7" id="KW-0479">Metal-binding</keyword>
<accession>A0A8R1UG89</accession>
<dbReference type="InterPro" id="IPR050196">
    <property type="entry name" value="Cytochrome_P450_Monoox"/>
</dbReference>
<dbReference type="Proteomes" id="UP000005239">
    <property type="component" value="Unassembled WGS sequence"/>
</dbReference>
<keyword evidence="13" id="KW-0472">Membrane</keyword>
<evidence type="ECO:0000256" key="8">
    <source>
        <dbReference type="ARBA" id="ARBA00022824"/>
    </source>
</evidence>
<dbReference type="Pfam" id="PF00067">
    <property type="entry name" value="p450"/>
    <property type="match status" value="3"/>
</dbReference>
<evidence type="ECO:0000313" key="15">
    <source>
        <dbReference type="Proteomes" id="UP000005239"/>
    </source>
</evidence>
<dbReference type="PRINTS" id="PR00081">
    <property type="entry name" value="GDHRDH"/>
</dbReference>
<dbReference type="EnsemblMetazoa" id="PPA27000.1">
    <property type="protein sequence ID" value="PPA27000.1"/>
    <property type="gene ID" value="WBGene00116554"/>
</dbReference>
<dbReference type="GO" id="GO:0020037">
    <property type="term" value="F:heme binding"/>
    <property type="evidence" value="ECO:0007669"/>
    <property type="project" value="InterPro"/>
</dbReference>
<keyword evidence="12" id="KW-0503">Monooxygenase</keyword>
<comment type="function">
    <text evidence="2">May be involved in the metabolism of insect hormones and in the breakdown of synthetic insecticides.</text>
</comment>
<comment type="similarity">
    <text evidence="5">Belongs to the cytochrome P450 family.</text>
</comment>
<dbReference type="FunFam" id="1.10.630.10:FF:000035">
    <property type="entry name" value="CYtochrome P450 family"/>
    <property type="match status" value="2"/>
</dbReference>
<comment type="cofactor">
    <cofactor evidence="1">
        <name>heme</name>
        <dbReference type="ChEBI" id="CHEBI:30413"/>
    </cofactor>
</comment>
<dbReference type="PROSITE" id="PS00086">
    <property type="entry name" value="CYTOCHROME_P450"/>
    <property type="match status" value="2"/>
</dbReference>
<evidence type="ECO:0008006" key="16">
    <source>
        <dbReference type="Google" id="ProtNLM"/>
    </source>
</evidence>
<dbReference type="AlphaFoldDB" id="A0A8R1UG89"/>
<evidence type="ECO:0000256" key="1">
    <source>
        <dbReference type="ARBA" id="ARBA00001971"/>
    </source>
</evidence>
<dbReference type="GO" id="GO:0005506">
    <property type="term" value="F:iron ion binding"/>
    <property type="evidence" value="ECO:0007669"/>
    <property type="project" value="InterPro"/>
</dbReference>
<evidence type="ECO:0000256" key="10">
    <source>
        <dbReference type="ARBA" id="ARBA00023002"/>
    </source>
</evidence>
<sequence length="1249" mass="141723">MSLLLILFVPLFFTIIALAISWRRMKDMSVMIWRAYFNLANIPGPKAYPLIGSVWQFKVNAADFAVQMAGFTRMFAYSPEAVGIVKMWLGPVPVATVTRPEYCKQVLESNTLITKANMYDKLSEWIGTGLLISTNEKWFGRRKMLTPAFHFNVLKGYQDIFVMIDQVEAHSDTGKEVDLFPYVKRCALDIICDTAMSTQLNAQIGKNSEYVQAVIRLSDMLFNYERSPWLWFKPVWYGCGLGFEFDRLVKMTTDFTRRVIAERRQALIDEGRMDETVDTGKAKMAFLDLMLHSQEKNSLSDEDIREEVDTFMFEGHDTTSSGMGWTIWLLGQHPEYQAKVHEEMDEVFGDDDREPTDADLKKCVYLEKCIKESLRLCPPVPFFARRLTHDLILDEFTLPKDMTVMMVPIATHRDPGYWEHPSEFYPDHFDAEAVAKRHPFAYFPFSAGPRNCIGQKFALAEEKTVLSFFFRKYRVESVTPLPGNRLLPELILKPEEGVLCHLFKRIPGPKAYPLMGSVWQFRLNSADFCLQLGEFTRDYAHSPESVGMFKMWLDPIPVALITRPEYCKQLLESNTLITKSTMYDKLTEWIGYGLLTSTNEKWFNRRKLLTPSFHFNVLKGYQDIFVKQAQIMVEEVESHADTGKEIDLFPYVKRCALDIICETAMSTQLNAQQGKNSEYVDAVTRLSVLLFNYEKSPWLWFKPVWYGCGRGFEFDRLVKLTTDFTRRVIAERRQALVDEGHMDDTVDSIKGKMAFLDLMMMLPEKNALTDEDIRAEVDTFMFEGHDTTSSGLGWTIWLLGQHPEYQAKVHEEMDAVFGDDDREPSEADLKKCVYLEKCIKESLRLCPPVPMISRRLTHDLVLDEFTLPQEHALLGPSFYPDHFGPEAVAKRHPFAYFPFSAGPRNCIGQKFALAEEKTVLSYFFRKYRVESVTPLPGNRLVPELILKPEEGVLCHIFKRILVSPYSQFVSFVHSLHTMSFFHEKVVLITGSSDGIGRATAVHFAREGAKVTVTGRNPEKLAVTKSECVVSGAKAEDVLELAGDVTDKQFLEKLVHETVDKFGRLDVLVNNVGSAIIDLTGKKGLEIPIETYDSTMDVNVRSVVIVSQLAIPYLEKTQGAIVNVSSIASSPFTTAQAYYPMSKACLDQLTVQMAGTLIKKGIRVNSVNPGIIRTNFLNAAGLGKYSEKIYDGADNKETTKIPLGKCGVPDDIAKIIVFLADRSQSEIIVGQRIAADGGTLLMNTMMSSDA</sequence>
<reference evidence="14" key="2">
    <citation type="submission" date="2022-06" db="UniProtKB">
        <authorList>
            <consortium name="EnsemblMetazoa"/>
        </authorList>
    </citation>
    <scope>IDENTIFICATION</scope>
    <source>
        <strain evidence="14">PS312</strain>
    </source>
</reference>
<dbReference type="GO" id="GO:0016705">
    <property type="term" value="F:oxidoreductase activity, acting on paired donors, with incorporation or reduction of molecular oxygen"/>
    <property type="evidence" value="ECO:0007669"/>
    <property type="project" value="InterPro"/>
</dbReference>
<evidence type="ECO:0000256" key="6">
    <source>
        <dbReference type="ARBA" id="ARBA00022617"/>
    </source>
</evidence>
<name>A0A8R1UG89_PRIPA</name>
<organism evidence="14 15">
    <name type="scientific">Pristionchus pacificus</name>
    <name type="common">Parasitic nematode worm</name>
    <dbReference type="NCBI Taxonomy" id="54126"/>
    <lineage>
        <taxon>Eukaryota</taxon>
        <taxon>Metazoa</taxon>
        <taxon>Ecdysozoa</taxon>
        <taxon>Nematoda</taxon>
        <taxon>Chromadorea</taxon>
        <taxon>Rhabditida</taxon>
        <taxon>Rhabditina</taxon>
        <taxon>Diplogasteromorpha</taxon>
        <taxon>Diplogasteroidea</taxon>
        <taxon>Neodiplogasteridae</taxon>
        <taxon>Pristionchus</taxon>
    </lineage>
</organism>
<keyword evidence="15" id="KW-1185">Reference proteome</keyword>
<dbReference type="SUPFAM" id="SSF51735">
    <property type="entry name" value="NAD(P)-binding Rossmann-fold domains"/>
    <property type="match status" value="1"/>
</dbReference>
<evidence type="ECO:0000256" key="13">
    <source>
        <dbReference type="ARBA" id="ARBA00023136"/>
    </source>
</evidence>
<dbReference type="CDD" id="cd20628">
    <property type="entry name" value="CYP4"/>
    <property type="match status" value="2"/>
</dbReference>
<dbReference type="PRINTS" id="PR00080">
    <property type="entry name" value="SDRFAMILY"/>
</dbReference>
<dbReference type="InterPro" id="IPR017972">
    <property type="entry name" value="Cyt_P450_CS"/>
</dbReference>
<evidence type="ECO:0000256" key="4">
    <source>
        <dbReference type="ARBA" id="ARBA00004406"/>
    </source>
</evidence>
<dbReference type="SUPFAM" id="SSF48264">
    <property type="entry name" value="Cytochrome P450"/>
    <property type="match status" value="2"/>
</dbReference>
<dbReference type="PANTHER" id="PTHR24291">
    <property type="entry name" value="CYTOCHROME P450 FAMILY 4"/>
    <property type="match status" value="1"/>
</dbReference>
<dbReference type="GO" id="GO:0004497">
    <property type="term" value="F:monooxygenase activity"/>
    <property type="evidence" value="ECO:0007669"/>
    <property type="project" value="UniProtKB-KW"/>
</dbReference>
<keyword evidence="10" id="KW-0560">Oxidoreductase</keyword>
<evidence type="ECO:0000256" key="9">
    <source>
        <dbReference type="ARBA" id="ARBA00022848"/>
    </source>
</evidence>
<reference evidence="15" key="1">
    <citation type="journal article" date="2008" name="Nat. Genet.">
        <title>The Pristionchus pacificus genome provides a unique perspective on nematode lifestyle and parasitism.</title>
        <authorList>
            <person name="Dieterich C."/>
            <person name="Clifton S.W."/>
            <person name="Schuster L.N."/>
            <person name="Chinwalla A."/>
            <person name="Delehaunty K."/>
            <person name="Dinkelacker I."/>
            <person name="Fulton L."/>
            <person name="Fulton R."/>
            <person name="Godfrey J."/>
            <person name="Minx P."/>
            <person name="Mitreva M."/>
            <person name="Roeseler W."/>
            <person name="Tian H."/>
            <person name="Witte H."/>
            <person name="Yang S.P."/>
            <person name="Wilson R.K."/>
            <person name="Sommer R.J."/>
        </authorList>
    </citation>
    <scope>NUCLEOTIDE SEQUENCE [LARGE SCALE GENOMIC DNA]</scope>
    <source>
        <strain evidence="15">PS312</strain>
    </source>
</reference>
<dbReference type="FunFam" id="3.40.50.720:FF:000084">
    <property type="entry name" value="Short-chain dehydrogenase reductase"/>
    <property type="match status" value="1"/>
</dbReference>
<dbReference type="Pfam" id="PF13561">
    <property type="entry name" value="adh_short_C2"/>
    <property type="match status" value="1"/>
</dbReference>
<proteinExistence type="inferred from homology"/>
<dbReference type="Gene3D" id="3.40.50.720">
    <property type="entry name" value="NAD(P)-binding Rossmann-like Domain"/>
    <property type="match status" value="1"/>
</dbReference>
<keyword evidence="9" id="KW-0492">Microsome</keyword>